<evidence type="ECO:0000313" key="1">
    <source>
        <dbReference type="EMBL" id="GES83188.1"/>
    </source>
</evidence>
<gene>
    <name evidence="1" type="ORF">RCL2_001035000</name>
</gene>
<name>A0A8H3LCI5_9GLOM</name>
<dbReference type="AlphaFoldDB" id="A0A8H3LCI5"/>
<protein>
    <submittedName>
        <fullName evidence="1">Kinase-like domain-containing protein</fullName>
    </submittedName>
</protein>
<comment type="caution">
    <text evidence="1">The sequence shown here is derived from an EMBL/GenBank/DDBJ whole genome shotgun (WGS) entry which is preliminary data.</text>
</comment>
<evidence type="ECO:0000313" key="2">
    <source>
        <dbReference type="Proteomes" id="UP000615446"/>
    </source>
</evidence>
<keyword evidence="1" id="KW-0808">Transferase</keyword>
<accession>A0A8H3LCI5</accession>
<sequence length="87" mass="10682">MRDKIWKLNREQINTGKDWYYTYNSKRFQQDFNSWTSGNDDIKFIQNIHLLAENHHQILVWITYNKFNKHKYIVEGGFGEVNRATWK</sequence>
<organism evidence="1 2">
    <name type="scientific">Rhizophagus clarus</name>
    <dbReference type="NCBI Taxonomy" id="94130"/>
    <lineage>
        <taxon>Eukaryota</taxon>
        <taxon>Fungi</taxon>
        <taxon>Fungi incertae sedis</taxon>
        <taxon>Mucoromycota</taxon>
        <taxon>Glomeromycotina</taxon>
        <taxon>Glomeromycetes</taxon>
        <taxon>Glomerales</taxon>
        <taxon>Glomeraceae</taxon>
        <taxon>Rhizophagus</taxon>
    </lineage>
</organism>
<proteinExistence type="predicted"/>
<dbReference type="OrthoDB" id="10457681at2759"/>
<dbReference type="Proteomes" id="UP000615446">
    <property type="component" value="Unassembled WGS sequence"/>
</dbReference>
<dbReference type="EMBL" id="BLAL01000068">
    <property type="protein sequence ID" value="GES83188.1"/>
    <property type="molecule type" value="Genomic_DNA"/>
</dbReference>
<reference evidence="1" key="1">
    <citation type="submission" date="2019-10" db="EMBL/GenBank/DDBJ databases">
        <title>Conservation and host-specific expression of non-tandemly repeated heterogenous ribosome RNA gene in arbuscular mycorrhizal fungi.</title>
        <authorList>
            <person name="Maeda T."/>
            <person name="Kobayashi Y."/>
            <person name="Nakagawa T."/>
            <person name="Ezawa T."/>
            <person name="Yamaguchi K."/>
            <person name="Bino T."/>
            <person name="Nishimoto Y."/>
            <person name="Shigenobu S."/>
            <person name="Kawaguchi M."/>
        </authorList>
    </citation>
    <scope>NUCLEOTIDE SEQUENCE</scope>
    <source>
        <strain evidence="1">HR1</strain>
    </source>
</reference>
<dbReference type="GO" id="GO:0016301">
    <property type="term" value="F:kinase activity"/>
    <property type="evidence" value="ECO:0007669"/>
    <property type="project" value="UniProtKB-KW"/>
</dbReference>
<keyword evidence="1" id="KW-0418">Kinase</keyword>